<keyword evidence="1" id="KW-0732">Signal</keyword>
<dbReference type="PROSITE" id="PS50915">
    <property type="entry name" value="CRYSTALLIN_BETA_GAMMA"/>
    <property type="match status" value="1"/>
</dbReference>
<evidence type="ECO:0000313" key="4">
    <source>
        <dbReference type="Proteomes" id="UP000799440"/>
    </source>
</evidence>
<organism evidence="3 4">
    <name type="scientific">Sporormia fimetaria CBS 119925</name>
    <dbReference type="NCBI Taxonomy" id="1340428"/>
    <lineage>
        <taxon>Eukaryota</taxon>
        <taxon>Fungi</taxon>
        <taxon>Dikarya</taxon>
        <taxon>Ascomycota</taxon>
        <taxon>Pezizomycotina</taxon>
        <taxon>Dothideomycetes</taxon>
        <taxon>Pleosporomycetidae</taxon>
        <taxon>Pleosporales</taxon>
        <taxon>Sporormiaceae</taxon>
        <taxon>Sporormia</taxon>
    </lineage>
</organism>
<evidence type="ECO:0000256" key="1">
    <source>
        <dbReference type="SAM" id="SignalP"/>
    </source>
</evidence>
<evidence type="ECO:0000259" key="2">
    <source>
        <dbReference type="PROSITE" id="PS50915"/>
    </source>
</evidence>
<protein>
    <recommendedName>
        <fullName evidence="2">Beta/gamma crystallin 'Greek key' domain-containing protein</fullName>
    </recommendedName>
</protein>
<dbReference type="AlphaFoldDB" id="A0A6A6VMW7"/>
<gene>
    <name evidence="3" type="ORF">M011DRAFT_454767</name>
</gene>
<accession>A0A6A6VMW7</accession>
<feature type="domain" description="Beta/gamma crystallin 'Greek key'" evidence="2">
    <location>
        <begin position="27"/>
        <end position="72"/>
    </location>
</feature>
<evidence type="ECO:0000313" key="3">
    <source>
        <dbReference type="EMBL" id="KAF2751885.1"/>
    </source>
</evidence>
<dbReference type="InterPro" id="IPR001064">
    <property type="entry name" value="Beta/gamma_crystallin"/>
</dbReference>
<sequence>MQLTLALPVAFAALGLAAPTIEKRGVGRVTLYKNANFQGQKVTLTIDTGAQGACTELPADFINEVESVQLASSQGTGFHCRLTEKPACVRSNDDDDTFFFDSDIADLNAEGKGNKADSIWCAHT</sequence>
<dbReference type="EMBL" id="MU006561">
    <property type="protein sequence ID" value="KAF2751885.1"/>
    <property type="molecule type" value="Genomic_DNA"/>
</dbReference>
<dbReference type="Proteomes" id="UP000799440">
    <property type="component" value="Unassembled WGS sequence"/>
</dbReference>
<keyword evidence="4" id="KW-1185">Reference proteome</keyword>
<name>A0A6A6VMW7_9PLEO</name>
<feature type="chain" id="PRO_5025600954" description="Beta/gamma crystallin 'Greek key' domain-containing protein" evidence="1">
    <location>
        <begin position="18"/>
        <end position="124"/>
    </location>
</feature>
<reference evidence="3" key="1">
    <citation type="journal article" date="2020" name="Stud. Mycol.">
        <title>101 Dothideomycetes genomes: a test case for predicting lifestyles and emergence of pathogens.</title>
        <authorList>
            <person name="Haridas S."/>
            <person name="Albert R."/>
            <person name="Binder M."/>
            <person name="Bloem J."/>
            <person name="Labutti K."/>
            <person name="Salamov A."/>
            <person name="Andreopoulos B."/>
            <person name="Baker S."/>
            <person name="Barry K."/>
            <person name="Bills G."/>
            <person name="Bluhm B."/>
            <person name="Cannon C."/>
            <person name="Castanera R."/>
            <person name="Culley D."/>
            <person name="Daum C."/>
            <person name="Ezra D."/>
            <person name="Gonzalez J."/>
            <person name="Henrissat B."/>
            <person name="Kuo A."/>
            <person name="Liang C."/>
            <person name="Lipzen A."/>
            <person name="Lutzoni F."/>
            <person name="Magnuson J."/>
            <person name="Mondo S."/>
            <person name="Nolan M."/>
            <person name="Ohm R."/>
            <person name="Pangilinan J."/>
            <person name="Park H.-J."/>
            <person name="Ramirez L."/>
            <person name="Alfaro M."/>
            <person name="Sun H."/>
            <person name="Tritt A."/>
            <person name="Yoshinaga Y."/>
            <person name="Zwiers L.-H."/>
            <person name="Turgeon B."/>
            <person name="Goodwin S."/>
            <person name="Spatafora J."/>
            <person name="Crous P."/>
            <person name="Grigoriev I."/>
        </authorList>
    </citation>
    <scope>NUCLEOTIDE SEQUENCE</scope>
    <source>
        <strain evidence="3">CBS 119925</strain>
    </source>
</reference>
<feature type="signal peptide" evidence="1">
    <location>
        <begin position="1"/>
        <end position="17"/>
    </location>
</feature>
<proteinExistence type="predicted"/>